<dbReference type="PANTHER" id="PTHR22618">
    <property type="entry name" value="PROTEIN O-MANNOSE KINASE"/>
    <property type="match status" value="1"/>
</dbReference>
<evidence type="ECO:0000256" key="8">
    <source>
        <dbReference type="ARBA" id="ARBA00037847"/>
    </source>
</evidence>
<reference evidence="10 11" key="1">
    <citation type="journal article" date="2020" name="Nat. Commun.">
        <title>Donkey genomes provide new insights into domestication and selection for coat color.</title>
        <authorList>
            <person name="Wang"/>
            <person name="C."/>
            <person name="Li"/>
            <person name="H."/>
            <person name="Guo"/>
            <person name="Y."/>
            <person name="Huang"/>
            <person name="J."/>
            <person name="Sun"/>
            <person name="Y."/>
            <person name="Min"/>
            <person name="J."/>
            <person name="Wang"/>
            <person name="J."/>
            <person name="Fang"/>
            <person name="X."/>
            <person name="Zhao"/>
            <person name="Z."/>
            <person name="Wang"/>
            <person name="S."/>
            <person name="Zhang"/>
            <person name="Y."/>
            <person name="Liu"/>
            <person name="Q."/>
            <person name="Jiang"/>
            <person name="Q."/>
            <person name="Wang"/>
            <person name="X."/>
            <person name="Guo"/>
            <person name="Y."/>
            <person name="Yang"/>
            <person name="C."/>
            <person name="Wang"/>
            <person name="Y."/>
            <person name="Tian"/>
            <person name="F."/>
            <person name="Zhuang"/>
            <person name="G."/>
            <person name="Fan"/>
            <person name="Y."/>
            <person name="Gao"/>
            <person name="Q."/>
            <person name="Li"/>
            <person name="Y."/>
            <person name="Ju"/>
            <person name="Z."/>
            <person name="Li"/>
            <person name="J."/>
            <person name="Li"/>
            <person name="R."/>
            <person name="Hou"/>
            <person name="M."/>
            <person name="Yang"/>
            <person name="G."/>
            <person name="Liu"/>
            <person name="G."/>
            <person name="Liu"/>
            <person name="W."/>
            <person name="Guo"/>
            <person name="J."/>
            <person name="Pan"/>
            <person name="S."/>
            <person name="Fan"/>
            <person name="G."/>
            <person name="Zhang"/>
            <person name="W."/>
            <person name="Zhang"/>
            <person name="R."/>
            <person name="Yu"/>
            <person name="J."/>
            <person name="Zhang"/>
            <person name="X."/>
            <person name="Yin"/>
            <person name="Q."/>
            <person name="Ji"/>
            <person name="C."/>
            <person name="Jin"/>
            <person name="Y."/>
            <person name="Yue"/>
            <person name="G."/>
            <person name="Liu"/>
            <person name="M."/>
            <person name="Xu"/>
            <person name="J."/>
            <person name="Liu"/>
            <person name="S."/>
            <person name="Jordana"/>
            <person name="J."/>
            <person name="Noce"/>
            <person name="A."/>
            <person name="Amills"/>
            <person name="M."/>
            <person name="Wu"/>
            <person name="D.D."/>
            <person name="Li"/>
            <person name="S."/>
            <person name="Zhou"/>
            <person name="X. and Zhong"/>
            <person name="J."/>
        </authorList>
    </citation>
    <scope>NUCLEOTIDE SEQUENCE [LARGE SCALE GENOMIC DNA]</scope>
</reference>
<dbReference type="Proteomes" id="UP000694387">
    <property type="component" value="Chromosome 18"/>
</dbReference>
<keyword evidence="3" id="KW-0547">Nucleotide-binding</keyword>
<comment type="subcellular location">
    <subcellularLocation>
        <location evidence="8">Endomembrane system</location>
        <topology evidence="8">Single-pass membrane protein</topology>
    </subcellularLocation>
</comment>
<sequence>MEKKPQDGRKGPPHREVPPVVGLLLAVALMNALLYLCLDRFFISPRRAAVDPGRCPYGYFRMGQMKNCSPWLSCEELRTEVRQLRRVGEGAVKRVSPRAPAAPPWERPRVPRESNLVLCVKSHRMFLPLSPVISRLRLYPNSPKEGKKLPASRILCFAICSGRKLETMTQGTAYLDDGPATW</sequence>
<gene>
    <name evidence="10" type="primary">POMK</name>
</gene>
<accession>A0A9L0K077</accession>
<evidence type="ECO:0000256" key="9">
    <source>
        <dbReference type="SAM" id="Phobius"/>
    </source>
</evidence>
<evidence type="ECO:0000256" key="3">
    <source>
        <dbReference type="ARBA" id="ARBA00022741"/>
    </source>
</evidence>
<dbReference type="GO" id="GO:0019200">
    <property type="term" value="F:carbohydrate kinase activity"/>
    <property type="evidence" value="ECO:0007669"/>
    <property type="project" value="InterPro"/>
</dbReference>
<evidence type="ECO:0000256" key="4">
    <source>
        <dbReference type="ARBA" id="ARBA00022777"/>
    </source>
</evidence>
<keyword evidence="5" id="KW-0067">ATP-binding</keyword>
<dbReference type="InterPro" id="IPR039318">
    <property type="entry name" value="POMK"/>
</dbReference>
<dbReference type="AlphaFoldDB" id="A0A9L0K077"/>
<dbReference type="Gene3D" id="1.10.510.10">
    <property type="entry name" value="Transferase(Phosphotransferase) domain 1"/>
    <property type="match status" value="1"/>
</dbReference>
<feature type="transmembrane region" description="Helical" evidence="9">
    <location>
        <begin position="20"/>
        <end position="38"/>
    </location>
</feature>
<evidence type="ECO:0000313" key="10">
    <source>
        <dbReference type="Ensembl" id="ENSEASP00005058921.1"/>
    </source>
</evidence>
<dbReference type="GO" id="GO:0005789">
    <property type="term" value="C:endoplasmic reticulum membrane"/>
    <property type="evidence" value="ECO:0007669"/>
    <property type="project" value="TreeGrafter"/>
</dbReference>
<keyword evidence="1" id="KW-0808">Transferase</keyword>
<evidence type="ECO:0000256" key="7">
    <source>
        <dbReference type="ARBA" id="ARBA00023136"/>
    </source>
</evidence>
<dbReference type="Ensembl" id="ENSEAST00005067385.1">
    <property type="protein sequence ID" value="ENSEASP00005041297.1"/>
    <property type="gene ID" value="ENSEASG00005027446.1"/>
</dbReference>
<dbReference type="GO" id="GO:0005524">
    <property type="term" value="F:ATP binding"/>
    <property type="evidence" value="ECO:0007669"/>
    <property type="project" value="UniProtKB-KW"/>
</dbReference>
<evidence type="ECO:0000256" key="2">
    <source>
        <dbReference type="ARBA" id="ARBA00022692"/>
    </source>
</evidence>
<keyword evidence="11" id="KW-1185">Reference proteome</keyword>
<proteinExistence type="predicted"/>
<evidence type="ECO:0000256" key="5">
    <source>
        <dbReference type="ARBA" id="ARBA00022840"/>
    </source>
</evidence>
<keyword evidence="7 9" id="KW-0472">Membrane</keyword>
<name>A0A9L0K077_EQUAS</name>
<evidence type="ECO:0000256" key="6">
    <source>
        <dbReference type="ARBA" id="ARBA00022989"/>
    </source>
</evidence>
<keyword evidence="6 9" id="KW-1133">Transmembrane helix</keyword>
<protein>
    <submittedName>
        <fullName evidence="10">Protein O-mannose kinase</fullName>
    </submittedName>
</protein>
<reference evidence="10" key="2">
    <citation type="submission" date="2025-05" db="UniProtKB">
        <authorList>
            <consortium name="Ensembl"/>
        </authorList>
    </citation>
    <scope>IDENTIFICATION</scope>
</reference>
<dbReference type="Ensembl" id="ENSEAST00005040193.1">
    <property type="protein sequence ID" value="ENSEASP00005045319.1"/>
    <property type="gene ID" value="ENSEASG00005027446.1"/>
</dbReference>
<dbReference type="Ensembl" id="ENSEAST00005080273.1">
    <property type="protein sequence ID" value="ENSEASP00005047637.1"/>
    <property type="gene ID" value="ENSEASG00005027446.1"/>
</dbReference>
<keyword evidence="2 9" id="KW-0812">Transmembrane</keyword>
<dbReference type="GeneTree" id="ENSGT00390000004945"/>
<evidence type="ECO:0000313" key="11">
    <source>
        <dbReference type="Proteomes" id="UP000694387"/>
    </source>
</evidence>
<dbReference type="GO" id="GO:0016773">
    <property type="term" value="F:phosphotransferase activity, alcohol group as acceptor"/>
    <property type="evidence" value="ECO:0007669"/>
    <property type="project" value="TreeGrafter"/>
</dbReference>
<dbReference type="Ensembl" id="ENSEAST00005041640.1">
    <property type="protein sequence ID" value="ENSEASP00005058921.1"/>
    <property type="gene ID" value="ENSEASG00005027446.1"/>
</dbReference>
<organism evidence="10 11">
    <name type="scientific">Equus asinus</name>
    <name type="common">Donkey</name>
    <name type="synonym">Equus africanus asinus</name>
    <dbReference type="NCBI Taxonomy" id="9793"/>
    <lineage>
        <taxon>Eukaryota</taxon>
        <taxon>Metazoa</taxon>
        <taxon>Chordata</taxon>
        <taxon>Craniata</taxon>
        <taxon>Vertebrata</taxon>
        <taxon>Euteleostomi</taxon>
        <taxon>Mammalia</taxon>
        <taxon>Eutheria</taxon>
        <taxon>Laurasiatheria</taxon>
        <taxon>Perissodactyla</taxon>
        <taxon>Equidae</taxon>
        <taxon>Equus</taxon>
    </lineage>
</organism>
<dbReference type="PANTHER" id="PTHR22618:SF2">
    <property type="entry name" value="PROTEIN O-MANNOSE KINASE"/>
    <property type="match status" value="1"/>
</dbReference>
<keyword evidence="4" id="KW-0418">Kinase</keyword>
<evidence type="ECO:0000256" key="1">
    <source>
        <dbReference type="ARBA" id="ARBA00022679"/>
    </source>
</evidence>
<dbReference type="GO" id="GO:0006493">
    <property type="term" value="P:protein O-linked glycosylation"/>
    <property type="evidence" value="ECO:0007669"/>
    <property type="project" value="InterPro"/>
</dbReference>
<dbReference type="Ensembl" id="ENSEAST00005043849.1">
    <property type="protein sequence ID" value="ENSEASP00005038426.1"/>
    <property type="gene ID" value="ENSEASG00005027446.1"/>
</dbReference>